<comment type="similarity">
    <text evidence="2">Belongs to the amino acid-polyamine-organocation (APC) superfamily. Spore germination protein (SGP) (TC 2.A.3.9) family.</text>
</comment>
<accession>A0A0E3GQU6</accession>
<dbReference type="GO" id="GO:0009847">
    <property type="term" value="P:spore germination"/>
    <property type="evidence" value="ECO:0007669"/>
    <property type="project" value="InterPro"/>
</dbReference>
<evidence type="ECO:0000256" key="2">
    <source>
        <dbReference type="ARBA" id="ARBA00007998"/>
    </source>
</evidence>
<feature type="transmembrane region" description="Helical" evidence="8">
    <location>
        <begin position="270"/>
        <end position="291"/>
    </location>
</feature>
<evidence type="ECO:0000256" key="3">
    <source>
        <dbReference type="ARBA" id="ARBA00022448"/>
    </source>
</evidence>
<evidence type="ECO:0000256" key="6">
    <source>
        <dbReference type="ARBA" id="ARBA00022989"/>
    </source>
</evidence>
<evidence type="ECO:0000256" key="7">
    <source>
        <dbReference type="ARBA" id="ARBA00023136"/>
    </source>
</evidence>
<dbReference type="EMBL" id="CP009933">
    <property type="protein sequence ID" value="AKA69186.1"/>
    <property type="molecule type" value="Genomic_DNA"/>
</dbReference>
<keyword evidence="10" id="KW-1185">Reference proteome</keyword>
<feature type="transmembrane region" description="Helical" evidence="8">
    <location>
        <begin position="44"/>
        <end position="65"/>
    </location>
</feature>
<protein>
    <submittedName>
        <fullName evidence="9">Spore germination protein</fullName>
    </submittedName>
</protein>
<dbReference type="STRING" id="1548.CSCA_2061"/>
<feature type="transmembrane region" description="Helical" evidence="8">
    <location>
        <begin position="12"/>
        <end position="32"/>
    </location>
</feature>
<proteinExistence type="inferred from homology"/>
<comment type="subcellular location">
    <subcellularLocation>
        <location evidence="1">Membrane</location>
        <topology evidence="1">Multi-pass membrane protein</topology>
    </subcellularLocation>
</comment>
<dbReference type="InterPro" id="IPR004761">
    <property type="entry name" value="Spore_GerAB"/>
</dbReference>
<feature type="transmembrane region" description="Helical" evidence="8">
    <location>
        <begin position="341"/>
        <end position="357"/>
    </location>
</feature>
<dbReference type="HOGENOM" id="CLU_047547_1_0_9"/>
<evidence type="ECO:0000256" key="4">
    <source>
        <dbReference type="ARBA" id="ARBA00022544"/>
    </source>
</evidence>
<keyword evidence="7 8" id="KW-0472">Membrane</keyword>
<dbReference type="AlphaFoldDB" id="A0A0E3GQU6"/>
<evidence type="ECO:0000313" key="9">
    <source>
        <dbReference type="EMBL" id="AKA69186.1"/>
    </source>
</evidence>
<keyword evidence="5 8" id="KW-0812">Transmembrane</keyword>
<dbReference type="Proteomes" id="UP000033115">
    <property type="component" value="Chromosome"/>
</dbReference>
<feature type="transmembrane region" description="Helical" evidence="8">
    <location>
        <begin position="147"/>
        <end position="167"/>
    </location>
</feature>
<evidence type="ECO:0000313" key="10">
    <source>
        <dbReference type="Proteomes" id="UP000033115"/>
    </source>
</evidence>
<dbReference type="GO" id="GO:0016020">
    <property type="term" value="C:membrane"/>
    <property type="evidence" value="ECO:0007669"/>
    <property type="project" value="UniProtKB-SubCell"/>
</dbReference>
<dbReference type="PANTHER" id="PTHR34975">
    <property type="entry name" value="SPORE GERMINATION PROTEIN A2"/>
    <property type="match status" value="1"/>
</dbReference>
<reference evidence="9 10" key="1">
    <citation type="journal article" date="2015" name="J. Biotechnol.">
        <title>Complete genome sequence of a malodorant-producing acetogen, Clostridium scatologenes ATCC 25775(T).</title>
        <authorList>
            <person name="Zhu Z."/>
            <person name="Guo T."/>
            <person name="Zheng H."/>
            <person name="Song T."/>
            <person name="Ouyang P."/>
            <person name="Xie J."/>
        </authorList>
    </citation>
    <scope>NUCLEOTIDE SEQUENCE [LARGE SCALE GENOMIC DNA]</scope>
    <source>
        <strain evidence="9 10">ATCC 25775</strain>
    </source>
</reference>
<keyword evidence="4" id="KW-0309">Germination</keyword>
<feature type="transmembrane region" description="Helical" evidence="8">
    <location>
        <begin position="77"/>
        <end position="99"/>
    </location>
</feature>
<feature type="transmembrane region" description="Helical" evidence="8">
    <location>
        <begin position="119"/>
        <end position="135"/>
    </location>
</feature>
<organism evidence="9 10">
    <name type="scientific">Clostridium scatologenes</name>
    <dbReference type="NCBI Taxonomy" id="1548"/>
    <lineage>
        <taxon>Bacteria</taxon>
        <taxon>Bacillati</taxon>
        <taxon>Bacillota</taxon>
        <taxon>Clostridia</taxon>
        <taxon>Eubacteriales</taxon>
        <taxon>Clostridiaceae</taxon>
        <taxon>Clostridium</taxon>
    </lineage>
</organism>
<dbReference type="RefSeq" id="WP_029162971.1">
    <property type="nucleotide sequence ID" value="NZ_CP009933.1"/>
</dbReference>
<evidence type="ECO:0000256" key="5">
    <source>
        <dbReference type="ARBA" id="ARBA00022692"/>
    </source>
</evidence>
<dbReference type="Gene3D" id="1.20.1740.10">
    <property type="entry name" value="Amino acid/polyamine transporter I"/>
    <property type="match status" value="1"/>
</dbReference>
<evidence type="ECO:0000256" key="8">
    <source>
        <dbReference type="SAM" id="Phobius"/>
    </source>
</evidence>
<gene>
    <name evidence="9" type="ORF">CSCA_2061</name>
</gene>
<dbReference type="PANTHER" id="PTHR34975:SF2">
    <property type="entry name" value="SPORE GERMINATION PROTEIN A2"/>
    <property type="match status" value="1"/>
</dbReference>
<evidence type="ECO:0000256" key="1">
    <source>
        <dbReference type="ARBA" id="ARBA00004141"/>
    </source>
</evidence>
<dbReference type="KEGG" id="csq:CSCA_2061"/>
<dbReference type="NCBIfam" id="TIGR00912">
    <property type="entry name" value="2A0309"/>
    <property type="match status" value="1"/>
</dbReference>
<dbReference type="Pfam" id="PF03845">
    <property type="entry name" value="Spore_permease"/>
    <property type="match status" value="1"/>
</dbReference>
<keyword evidence="6 8" id="KW-1133">Transmembrane helix</keyword>
<sequence>MSKSGKFSTYEGILFMTIIIVSKILYTSPAVVVKQVGTACWYSTLISCITAIISFLLVCVLLNRFPGKNLEKVFEAVLGRVLGKVCGLIFSLYILFYAASNLREFLDVIKVYNLPDTPPSVIMISFIAVSILIAYKGIESIVRVSCISFYFIIFGLIIILIMASSYYNFDYIKPYFGYGLKKSIYVGLLRSSAYEEVLTLAIVIASLHDVSDCRKIGVTSLILTGIIFSICFLCYLATYQYTIGSENLSGMFQLSRTIYYSRYVQRIESIFLFIWVISSLLTTSTAFYLSIRVYCQSFDIKDHRPLMLPFAFLMYATALQPKNVSELININLLFIRQYSCYLNFGIPIVVLIVSLILRKKEGGGNA</sequence>
<feature type="transmembrane region" description="Helical" evidence="8">
    <location>
        <begin position="219"/>
        <end position="241"/>
    </location>
</feature>
<name>A0A0E3GQU6_CLOSL</name>
<keyword evidence="3" id="KW-0813">Transport</keyword>